<dbReference type="OrthoDB" id="5589325at2759"/>
<feature type="region of interest" description="Disordered" evidence="2">
    <location>
        <begin position="154"/>
        <end position="206"/>
    </location>
</feature>
<protein>
    <recommendedName>
        <fullName evidence="4">Yeast cell wall synthesis Kre9/Knh1-like N-terminal domain-containing protein</fullName>
    </recommendedName>
</protein>
<proteinExistence type="predicted"/>
<comment type="caution">
    <text evidence="5">The sequence shown here is derived from an EMBL/GenBank/DDBJ whole genome shotgun (WGS) entry which is preliminary data.</text>
</comment>
<keyword evidence="1 3" id="KW-0732">Signal</keyword>
<evidence type="ECO:0000256" key="1">
    <source>
        <dbReference type="ARBA" id="ARBA00022729"/>
    </source>
</evidence>
<name>A0A8H8U7R8_9HELO</name>
<gene>
    <name evidence="5" type="ORF">LSUB1_G004983</name>
</gene>
<evidence type="ECO:0000259" key="4">
    <source>
        <dbReference type="Pfam" id="PF10342"/>
    </source>
</evidence>
<evidence type="ECO:0000313" key="5">
    <source>
        <dbReference type="EMBL" id="TVY37315.1"/>
    </source>
</evidence>
<dbReference type="Pfam" id="PF10342">
    <property type="entry name" value="Kre9_KNH"/>
    <property type="match status" value="1"/>
</dbReference>
<dbReference type="AlphaFoldDB" id="A0A8H8U7R8"/>
<evidence type="ECO:0000256" key="2">
    <source>
        <dbReference type="SAM" id="MobiDB-lite"/>
    </source>
</evidence>
<sequence>MQFTSLLFAAAALVGVNAAVNLTNTDYVITVGKTFSIGWAGASGPVTLTLKNGAALDLKTVSTITSGSTTSPYVWTVPSDLPIGNYAIEITDGTTTNYSPDFGLMGATATTSLAVSTSASPRPLLLLPRHQSQHLQPPPHLPLLLPLHYPQFQAQAARPQAPPQPAAETLPLAPRAAQARQVSSGSSSSKTSSASSSTSSSSVPNANSAAEIASPLALVFLTFAAVLSLN</sequence>
<accession>A0A8H8U7R8</accession>
<reference evidence="5 6" key="1">
    <citation type="submission" date="2018-05" db="EMBL/GenBank/DDBJ databases">
        <title>Genome sequencing and assembly of the regulated plant pathogen Lachnellula willkommii and related sister species for the development of diagnostic species identification markers.</title>
        <authorList>
            <person name="Giroux E."/>
            <person name="Bilodeau G."/>
        </authorList>
    </citation>
    <scope>NUCLEOTIDE SEQUENCE [LARGE SCALE GENOMIC DNA]</scope>
    <source>
        <strain evidence="5 6">CBS 197.66</strain>
    </source>
</reference>
<organism evidence="5 6">
    <name type="scientific">Lachnellula subtilissima</name>
    <dbReference type="NCBI Taxonomy" id="602034"/>
    <lineage>
        <taxon>Eukaryota</taxon>
        <taxon>Fungi</taxon>
        <taxon>Dikarya</taxon>
        <taxon>Ascomycota</taxon>
        <taxon>Pezizomycotina</taxon>
        <taxon>Leotiomycetes</taxon>
        <taxon>Helotiales</taxon>
        <taxon>Lachnaceae</taxon>
        <taxon>Lachnellula</taxon>
    </lineage>
</organism>
<dbReference type="InterPro" id="IPR018466">
    <property type="entry name" value="Kre9/Knh1-like_N"/>
</dbReference>
<evidence type="ECO:0000313" key="6">
    <source>
        <dbReference type="Proteomes" id="UP000462212"/>
    </source>
</evidence>
<feature type="compositionally biased region" description="Low complexity" evidence="2">
    <location>
        <begin position="166"/>
        <end position="206"/>
    </location>
</feature>
<feature type="chain" id="PRO_5034151230" description="Yeast cell wall synthesis Kre9/Knh1-like N-terminal domain-containing protein" evidence="3">
    <location>
        <begin position="19"/>
        <end position="230"/>
    </location>
</feature>
<feature type="signal peptide" evidence="3">
    <location>
        <begin position="1"/>
        <end position="18"/>
    </location>
</feature>
<evidence type="ECO:0000256" key="3">
    <source>
        <dbReference type="SAM" id="SignalP"/>
    </source>
</evidence>
<dbReference type="Proteomes" id="UP000462212">
    <property type="component" value="Unassembled WGS sequence"/>
</dbReference>
<dbReference type="PANTHER" id="PTHR40633:SF1">
    <property type="entry name" value="GPI ANCHORED SERINE-THREONINE RICH PROTEIN (AFU_ORTHOLOGUE AFUA_1G03630)"/>
    <property type="match status" value="1"/>
</dbReference>
<dbReference type="EMBL" id="QGMJ01000357">
    <property type="protein sequence ID" value="TVY37315.1"/>
    <property type="molecule type" value="Genomic_DNA"/>
</dbReference>
<keyword evidence="6" id="KW-1185">Reference proteome</keyword>
<feature type="domain" description="Yeast cell wall synthesis Kre9/Knh1-like N-terminal" evidence="4">
    <location>
        <begin position="25"/>
        <end position="103"/>
    </location>
</feature>
<dbReference type="PANTHER" id="PTHR40633">
    <property type="entry name" value="MATRIX PROTEIN, PUTATIVE (AFU_ORTHOLOGUE AFUA_8G05410)-RELATED"/>
    <property type="match status" value="1"/>
</dbReference>
<dbReference type="InterPro" id="IPR052982">
    <property type="entry name" value="SRP1/TIP1-like"/>
</dbReference>